<proteinExistence type="inferred from homology"/>
<organism evidence="7 8">
    <name type="scientific">Hypsizygus marmoreus</name>
    <name type="common">White beech mushroom</name>
    <name type="synonym">Agaricus marmoreus</name>
    <dbReference type="NCBI Taxonomy" id="39966"/>
    <lineage>
        <taxon>Eukaryota</taxon>
        <taxon>Fungi</taxon>
        <taxon>Dikarya</taxon>
        <taxon>Basidiomycota</taxon>
        <taxon>Agaricomycotina</taxon>
        <taxon>Agaricomycetes</taxon>
        <taxon>Agaricomycetidae</taxon>
        <taxon>Agaricales</taxon>
        <taxon>Tricholomatineae</taxon>
        <taxon>Lyophyllaceae</taxon>
        <taxon>Hypsizygus</taxon>
    </lineage>
</organism>
<dbReference type="EMBL" id="LUEZ02000049">
    <property type="protein sequence ID" value="RDB22535.1"/>
    <property type="molecule type" value="Genomic_DNA"/>
</dbReference>
<dbReference type="NCBIfam" id="TIGR00165">
    <property type="entry name" value="S18"/>
    <property type="match status" value="1"/>
</dbReference>
<dbReference type="PANTHER" id="PTHR13479:SF40">
    <property type="entry name" value="SMALL RIBOSOMAL SUBUNIT PROTEIN BS18M"/>
    <property type="match status" value="1"/>
</dbReference>
<dbReference type="Gene3D" id="4.10.640.10">
    <property type="entry name" value="Ribosomal protein S18"/>
    <property type="match status" value="1"/>
</dbReference>
<dbReference type="InterPro" id="IPR001648">
    <property type="entry name" value="Ribosomal_bS18"/>
</dbReference>
<dbReference type="Proteomes" id="UP000076154">
    <property type="component" value="Unassembled WGS sequence"/>
</dbReference>
<dbReference type="InterPro" id="IPR036870">
    <property type="entry name" value="Ribosomal_bS18_sf"/>
</dbReference>
<sequence length="217" mass="24602">MQCSVISGEPSQVTARCKNQVSSLAEVMFGLLRHVCRRAPVLRPTLVAHYSSPPGEGWKEMTDALLEEGERQPAPPPRKAFAAPSRQPRRQQTLEKWKAFEPERVVRPHELTYKARVVAPRTHFSRRAAVGPPPNVARYADVFHQFGIDPLSQAQNPEMLAEFVSEMGKIYSRNITGLTTRSQRRIGKAIRRAKMMGVIPILSRPQSNYPYRYTKGR</sequence>
<gene>
    <name evidence="7" type="primary">rps18</name>
    <name evidence="7" type="ORF">Hypma_010032</name>
</gene>
<dbReference type="Pfam" id="PF01084">
    <property type="entry name" value="Ribosomal_S18"/>
    <property type="match status" value="1"/>
</dbReference>
<dbReference type="GO" id="GO:0070181">
    <property type="term" value="F:small ribosomal subunit rRNA binding"/>
    <property type="evidence" value="ECO:0007669"/>
    <property type="project" value="TreeGrafter"/>
</dbReference>
<comment type="caution">
    <text evidence="7">The sequence shown here is derived from an EMBL/GenBank/DDBJ whole genome shotgun (WGS) entry which is preliminary data.</text>
</comment>
<accession>A0A369JQ60</accession>
<evidence type="ECO:0000256" key="4">
    <source>
        <dbReference type="ARBA" id="ARBA00035264"/>
    </source>
</evidence>
<feature type="region of interest" description="Disordered" evidence="6">
    <location>
        <begin position="68"/>
        <end position="92"/>
    </location>
</feature>
<protein>
    <recommendedName>
        <fullName evidence="4">Small ribosomal subunit protein bS18m</fullName>
    </recommendedName>
</protein>
<dbReference type="GO" id="GO:0032543">
    <property type="term" value="P:mitochondrial translation"/>
    <property type="evidence" value="ECO:0007669"/>
    <property type="project" value="TreeGrafter"/>
</dbReference>
<dbReference type="PANTHER" id="PTHR13479">
    <property type="entry name" value="30S RIBOSOMAL PROTEIN S18"/>
    <property type="match status" value="1"/>
</dbReference>
<keyword evidence="3 5" id="KW-0687">Ribonucleoprotein</keyword>
<keyword evidence="2 5" id="KW-0689">Ribosomal protein</keyword>
<keyword evidence="8" id="KW-1185">Reference proteome</keyword>
<evidence type="ECO:0000256" key="5">
    <source>
        <dbReference type="RuleBase" id="RU003910"/>
    </source>
</evidence>
<dbReference type="OrthoDB" id="21463at2759"/>
<evidence type="ECO:0000256" key="2">
    <source>
        <dbReference type="ARBA" id="ARBA00022980"/>
    </source>
</evidence>
<evidence type="ECO:0000256" key="6">
    <source>
        <dbReference type="SAM" id="MobiDB-lite"/>
    </source>
</evidence>
<evidence type="ECO:0000313" key="8">
    <source>
        <dbReference type="Proteomes" id="UP000076154"/>
    </source>
</evidence>
<dbReference type="AlphaFoldDB" id="A0A369JQ60"/>
<dbReference type="SUPFAM" id="SSF46911">
    <property type="entry name" value="Ribosomal protein S18"/>
    <property type="match status" value="1"/>
</dbReference>
<evidence type="ECO:0000256" key="3">
    <source>
        <dbReference type="ARBA" id="ARBA00023274"/>
    </source>
</evidence>
<dbReference type="GO" id="GO:0003735">
    <property type="term" value="F:structural constituent of ribosome"/>
    <property type="evidence" value="ECO:0007669"/>
    <property type="project" value="InterPro"/>
</dbReference>
<dbReference type="STRING" id="39966.A0A369JQ60"/>
<dbReference type="GO" id="GO:0005763">
    <property type="term" value="C:mitochondrial small ribosomal subunit"/>
    <property type="evidence" value="ECO:0007669"/>
    <property type="project" value="TreeGrafter"/>
</dbReference>
<dbReference type="PRINTS" id="PR00974">
    <property type="entry name" value="RIBOSOMALS18"/>
</dbReference>
<evidence type="ECO:0000313" key="7">
    <source>
        <dbReference type="EMBL" id="RDB22535.1"/>
    </source>
</evidence>
<name>A0A369JQ60_HYPMA</name>
<evidence type="ECO:0000256" key="1">
    <source>
        <dbReference type="ARBA" id="ARBA00005589"/>
    </source>
</evidence>
<comment type="similarity">
    <text evidence="1 5">Belongs to the bacterial ribosomal protein bS18 family.</text>
</comment>
<reference evidence="7" key="1">
    <citation type="submission" date="2018-04" db="EMBL/GenBank/DDBJ databases">
        <title>Whole genome sequencing of Hypsizygus marmoreus.</title>
        <authorList>
            <person name="Choi I.-G."/>
            <person name="Min B."/>
            <person name="Kim J.-G."/>
            <person name="Kim S."/>
            <person name="Oh Y.-L."/>
            <person name="Kong W.-S."/>
            <person name="Park H."/>
            <person name="Jeong J."/>
            <person name="Song E.-S."/>
        </authorList>
    </citation>
    <scope>NUCLEOTIDE SEQUENCE [LARGE SCALE GENOMIC DNA]</scope>
    <source>
        <strain evidence="7">51987-8</strain>
    </source>
</reference>
<dbReference type="InParanoid" id="A0A369JQ60"/>